<keyword evidence="2" id="KW-0812">Transmembrane</keyword>
<evidence type="ECO:0000256" key="2">
    <source>
        <dbReference type="SAM" id="Phobius"/>
    </source>
</evidence>
<proteinExistence type="predicted"/>
<gene>
    <name evidence="3" type="ORF">K431DRAFT_320181</name>
</gene>
<feature type="region of interest" description="Disordered" evidence="1">
    <location>
        <begin position="76"/>
        <end position="242"/>
    </location>
</feature>
<sequence length="565" mass="61541">MSQDLFAAFSDPAPTNGVGSESNQWTPPQASTPSKQFVVQDDAFEDDEFGDFEDASIQAGTNQKVAPVPAVISKQVPKAPAVSDQPKTQAVRSKPSVKPPDKKIGSHPFAGHMDLLFEGDDDDYDAGEDDLNKDLSMDPQAAMEWSKRVIEEQQRQEGHFASQSSKPRKQAPAPSPKTEPNKLRKKSGYVTPKNPNVLFDAEYLTDSEESGTGGDGNGDFQSFEPSQAAASIPSKHIQQPARTQPEALLDLLSLDEAPGHSLANSIQNGRSTTYGNDQNRFKKEPEFLDDDGAAWDDFEEPQGPTNSQLLTPNLGSSNVNLSVFDTRLAKSITAIASPNKGPNSLPPTNIPPPVLLLGLFPALLSTTQTVLLEPFIKLPSEQRHVLLNQAAVQTFITGILATATVLGHVIAGRKQRWKRDQILAQSMRIGASGRGGMKLAGIDRSEAAKEDREVLDTVRVWKQHVGRLKSIVSTLSSGGLWKGHGNPPAVPELNEAIPVKALKAAEGGIAAPHQCALCGLRREERVVKVDIDVDDSFGEWWLEGTNMHNVCWRFWENQKGNMYQR</sequence>
<feature type="compositionally biased region" description="Polar residues" evidence="1">
    <location>
        <begin position="303"/>
        <end position="313"/>
    </location>
</feature>
<protein>
    <submittedName>
        <fullName evidence="3">Uncharacterized protein</fullName>
    </submittedName>
</protein>
<feature type="compositionally biased region" description="Acidic residues" evidence="1">
    <location>
        <begin position="287"/>
        <end position="300"/>
    </location>
</feature>
<feature type="compositionally biased region" description="Polar residues" evidence="1">
    <location>
        <begin position="262"/>
        <end position="278"/>
    </location>
</feature>
<keyword evidence="4" id="KW-1185">Reference proteome</keyword>
<feature type="transmembrane region" description="Helical" evidence="2">
    <location>
        <begin position="390"/>
        <end position="411"/>
    </location>
</feature>
<dbReference type="PANTHER" id="PTHR42084:SF1">
    <property type="entry name" value="SERINE_THREONINE-PROTEIN KINASE PPK6"/>
    <property type="match status" value="1"/>
</dbReference>
<dbReference type="PANTHER" id="PTHR42084">
    <property type="entry name" value="YALI0E26631P"/>
    <property type="match status" value="1"/>
</dbReference>
<accession>A0A9P4UQN7</accession>
<dbReference type="AlphaFoldDB" id="A0A9P4UQN7"/>
<name>A0A9P4UQN7_9PEZI</name>
<comment type="caution">
    <text evidence="3">The sequence shown here is derived from an EMBL/GenBank/DDBJ whole genome shotgun (WGS) entry which is preliminary data.</text>
</comment>
<feature type="region of interest" description="Disordered" evidence="1">
    <location>
        <begin position="260"/>
        <end position="313"/>
    </location>
</feature>
<feature type="region of interest" description="Disordered" evidence="1">
    <location>
        <begin position="1"/>
        <end position="35"/>
    </location>
</feature>
<evidence type="ECO:0000256" key="1">
    <source>
        <dbReference type="SAM" id="MobiDB-lite"/>
    </source>
</evidence>
<dbReference type="OrthoDB" id="5420391at2759"/>
<feature type="compositionally biased region" description="Polar residues" evidence="1">
    <location>
        <begin position="17"/>
        <end position="35"/>
    </location>
</feature>
<feature type="compositionally biased region" description="Basic and acidic residues" evidence="1">
    <location>
        <begin position="145"/>
        <end position="158"/>
    </location>
</feature>
<reference evidence="3" key="1">
    <citation type="journal article" date="2020" name="Stud. Mycol.">
        <title>101 Dothideomycetes genomes: a test case for predicting lifestyles and emergence of pathogens.</title>
        <authorList>
            <person name="Haridas S."/>
            <person name="Albert R."/>
            <person name="Binder M."/>
            <person name="Bloem J."/>
            <person name="Labutti K."/>
            <person name="Salamov A."/>
            <person name="Andreopoulos B."/>
            <person name="Baker S."/>
            <person name="Barry K."/>
            <person name="Bills G."/>
            <person name="Bluhm B."/>
            <person name="Cannon C."/>
            <person name="Castanera R."/>
            <person name="Culley D."/>
            <person name="Daum C."/>
            <person name="Ezra D."/>
            <person name="Gonzalez J."/>
            <person name="Henrissat B."/>
            <person name="Kuo A."/>
            <person name="Liang C."/>
            <person name="Lipzen A."/>
            <person name="Lutzoni F."/>
            <person name="Magnuson J."/>
            <person name="Mondo S."/>
            <person name="Nolan M."/>
            <person name="Ohm R."/>
            <person name="Pangilinan J."/>
            <person name="Park H.-J."/>
            <person name="Ramirez L."/>
            <person name="Alfaro M."/>
            <person name="Sun H."/>
            <person name="Tritt A."/>
            <person name="Yoshinaga Y."/>
            <person name="Zwiers L.-H."/>
            <person name="Turgeon B."/>
            <person name="Goodwin S."/>
            <person name="Spatafora J."/>
            <person name="Crous P."/>
            <person name="Grigoriev I."/>
        </authorList>
    </citation>
    <scope>NUCLEOTIDE SEQUENCE</scope>
    <source>
        <strain evidence="3">CBS 116435</strain>
    </source>
</reference>
<dbReference type="Proteomes" id="UP000799441">
    <property type="component" value="Unassembled WGS sequence"/>
</dbReference>
<feature type="compositionally biased region" description="Polar residues" evidence="1">
    <location>
        <begin position="219"/>
        <end position="229"/>
    </location>
</feature>
<keyword evidence="2" id="KW-0472">Membrane</keyword>
<evidence type="ECO:0000313" key="4">
    <source>
        <dbReference type="Proteomes" id="UP000799441"/>
    </source>
</evidence>
<evidence type="ECO:0000313" key="3">
    <source>
        <dbReference type="EMBL" id="KAF2721711.1"/>
    </source>
</evidence>
<feature type="compositionally biased region" description="Acidic residues" evidence="1">
    <location>
        <begin position="117"/>
        <end position="129"/>
    </location>
</feature>
<organism evidence="3 4">
    <name type="scientific">Polychaeton citri CBS 116435</name>
    <dbReference type="NCBI Taxonomy" id="1314669"/>
    <lineage>
        <taxon>Eukaryota</taxon>
        <taxon>Fungi</taxon>
        <taxon>Dikarya</taxon>
        <taxon>Ascomycota</taxon>
        <taxon>Pezizomycotina</taxon>
        <taxon>Dothideomycetes</taxon>
        <taxon>Dothideomycetidae</taxon>
        <taxon>Capnodiales</taxon>
        <taxon>Capnodiaceae</taxon>
        <taxon>Polychaeton</taxon>
    </lineage>
</organism>
<dbReference type="EMBL" id="MU003788">
    <property type="protein sequence ID" value="KAF2721711.1"/>
    <property type="molecule type" value="Genomic_DNA"/>
</dbReference>
<keyword evidence="2" id="KW-1133">Transmembrane helix</keyword>